<sequence>MPKFDHRHPHQPDRKPKPKTFGRNALSIGAAAIGLGGALLAVFLRSKKNPAEHAAPDLALDKPRPGADDRAPDAFRPDPTAVPTKAERESLRPATGPAPSFAADRGSTLG</sequence>
<feature type="compositionally biased region" description="Basic and acidic residues" evidence="1">
    <location>
        <begin position="51"/>
        <end position="76"/>
    </location>
</feature>
<keyword evidence="2" id="KW-0812">Transmembrane</keyword>
<evidence type="ECO:0000313" key="4">
    <source>
        <dbReference type="Proteomes" id="UP000244189"/>
    </source>
</evidence>
<keyword evidence="2" id="KW-1133">Transmembrane helix</keyword>
<dbReference type="EMBL" id="QAOG01000003">
    <property type="protein sequence ID" value="PTQ60427.1"/>
    <property type="molecule type" value="Genomic_DNA"/>
</dbReference>
<keyword evidence="4" id="KW-1185">Reference proteome</keyword>
<feature type="transmembrane region" description="Helical" evidence="2">
    <location>
        <begin position="21"/>
        <end position="44"/>
    </location>
</feature>
<name>A0A2T5GM89_9SPHN</name>
<organism evidence="3 4">
    <name type="scientific">Sphingomonas aurantiaca</name>
    <dbReference type="NCBI Taxonomy" id="185949"/>
    <lineage>
        <taxon>Bacteria</taxon>
        <taxon>Pseudomonadati</taxon>
        <taxon>Pseudomonadota</taxon>
        <taxon>Alphaproteobacteria</taxon>
        <taxon>Sphingomonadales</taxon>
        <taxon>Sphingomonadaceae</taxon>
        <taxon>Sphingomonas</taxon>
    </lineage>
</organism>
<evidence type="ECO:0000313" key="3">
    <source>
        <dbReference type="EMBL" id="PTQ60427.1"/>
    </source>
</evidence>
<feature type="region of interest" description="Disordered" evidence="1">
    <location>
        <begin position="51"/>
        <end position="110"/>
    </location>
</feature>
<comment type="caution">
    <text evidence="3">The sequence shown here is derived from an EMBL/GenBank/DDBJ whole genome shotgun (WGS) entry which is preliminary data.</text>
</comment>
<reference evidence="3 4" key="1">
    <citation type="submission" date="2018-04" db="EMBL/GenBank/DDBJ databases">
        <title>Genomic Encyclopedia of Type Strains, Phase III (KMG-III): the genomes of soil and plant-associated and newly described type strains.</title>
        <authorList>
            <person name="Whitman W."/>
        </authorList>
    </citation>
    <scope>NUCLEOTIDE SEQUENCE [LARGE SCALE GENOMIC DNA]</scope>
    <source>
        <strain evidence="3 4">MA101b</strain>
    </source>
</reference>
<protein>
    <submittedName>
        <fullName evidence="3">Uncharacterized protein</fullName>
    </submittedName>
</protein>
<accession>A0A2T5GM89</accession>
<dbReference type="AlphaFoldDB" id="A0A2T5GM89"/>
<evidence type="ECO:0000256" key="1">
    <source>
        <dbReference type="SAM" id="MobiDB-lite"/>
    </source>
</evidence>
<feature type="region of interest" description="Disordered" evidence="1">
    <location>
        <begin position="1"/>
        <end position="22"/>
    </location>
</feature>
<dbReference type="RefSeq" id="WP_107957866.1">
    <property type="nucleotide sequence ID" value="NZ_JASPFP010000001.1"/>
</dbReference>
<evidence type="ECO:0000256" key="2">
    <source>
        <dbReference type="SAM" id="Phobius"/>
    </source>
</evidence>
<proteinExistence type="predicted"/>
<dbReference type="Proteomes" id="UP000244189">
    <property type="component" value="Unassembled WGS sequence"/>
</dbReference>
<keyword evidence="2" id="KW-0472">Membrane</keyword>
<gene>
    <name evidence="3" type="ORF">C8J26_2139</name>
</gene>